<reference evidence="1" key="2">
    <citation type="journal article" date="2023" name="IMA Fungus">
        <title>Comparative genomic study of the Penicillium genus elucidates a diverse pangenome and 15 lateral gene transfer events.</title>
        <authorList>
            <person name="Petersen C."/>
            <person name="Sorensen T."/>
            <person name="Nielsen M.R."/>
            <person name="Sondergaard T.E."/>
            <person name="Sorensen J.L."/>
            <person name="Fitzpatrick D.A."/>
            <person name="Frisvad J.C."/>
            <person name="Nielsen K.L."/>
        </authorList>
    </citation>
    <scope>NUCLEOTIDE SEQUENCE</scope>
    <source>
        <strain evidence="1">IBT 29864</strain>
    </source>
</reference>
<name>A0A9W9V7K1_9EURO</name>
<evidence type="ECO:0000313" key="1">
    <source>
        <dbReference type="EMBL" id="KAJ5369355.1"/>
    </source>
</evidence>
<dbReference type="SUPFAM" id="SSF50044">
    <property type="entry name" value="SH3-domain"/>
    <property type="match status" value="1"/>
</dbReference>
<sequence length="314" mass="35242">MLMIVGWFKRQSERKKPILATYQQPTIDPTVQKERFAAVLFQSKGLVTSFLAMRGKAISSIVNSLFSSKSTAEIGLKDGATTLPTRRSLIERTVEQKTRIIMHTVVKISNFRRWISNPLGRERADKKAFVEKDEDILARSSLDEGSEGSLHDVAVEQTHQDTSYRVVSKIRPPPPVIIVERTRRRSESGLKVAPHGPVSPDTVCLEDVCAANESSDTLRGSETKSLQTIDECHGLGQSPSVGLLRLNVYRVEMEFVPRRDTQLGVSQGDEVVMTRVFDDGWPHKFATYYTCVAYLTNFTKFSGVPSILQLWLLD</sequence>
<dbReference type="AlphaFoldDB" id="A0A9W9V7K1"/>
<protein>
    <recommendedName>
        <fullName evidence="3">SH3 domain-containing protein</fullName>
    </recommendedName>
</protein>
<gene>
    <name evidence="1" type="ORF">N7496_009115</name>
</gene>
<dbReference type="RefSeq" id="XP_056554097.1">
    <property type="nucleotide sequence ID" value="XM_056702034.1"/>
</dbReference>
<dbReference type="Proteomes" id="UP001147782">
    <property type="component" value="Unassembled WGS sequence"/>
</dbReference>
<evidence type="ECO:0000313" key="2">
    <source>
        <dbReference type="Proteomes" id="UP001147782"/>
    </source>
</evidence>
<dbReference type="GeneID" id="81441213"/>
<evidence type="ECO:0008006" key="3">
    <source>
        <dbReference type="Google" id="ProtNLM"/>
    </source>
</evidence>
<reference evidence="1" key="1">
    <citation type="submission" date="2022-11" db="EMBL/GenBank/DDBJ databases">
        <authorList>
            <person name="Petersen C."/>
        </authorList>
    </citation>
    <scope>NUCLEOTIDE SEQUENCE</scope>
    <source>
        <strain evidence="1">IBT 29864</strain>
    </source>
</reference>
<keyword evidence="2" id="KW-1185">Reference proteome</keyword>
<proteinExistence type="predicted"/>
<comment type="caution">
    <text evidence="1">The sequence shown here is derived from an EMBL/GenBank/DDBJ whole genome shotgun (WGS) entry which is preliminary data.</text>
</comment>
<accession>A0A9W9V7K1</accession>
<dbReference type="OrthoDB" id="5340910at2759"/>
<dbReference type="EMBL" id="JAPZBS010000007">
    <property type="protein sequence ID" value="KAJ5369355.1"/>
    <property type="molecule type" value="Genomic_DNA"/>
</dbReference>
<dbReference type="InterPro" id="IPR036028">
    <property type="entry name" value="SH3-like_dom_sf"/>
</dbReference>
<organism evidence="1 2">
    <name type="scientific">Penicillium cataractarum</name>
    <dbReference type="NCBI Taxonomy" id="2100454"/>
    <lineage>
        <taxon>Eukaryota</taxon>
        <taxon>Fungi</taxon>
        <taxon>Dikarya</taxon>
        <taxon>Ascomycota</taxon>
        <taxon>Pezizomycotina</taxon>
        <taxon>Eurotiomycetes</taxon>
        <taxon>Eurotiomycetidae</taxon>
        <taxon>Eurotiales</taxon>
        <taxon>Aspergillaceae</taxon>
        <taxon>Penicillium</taxon>
    </lineage>
</organism>